<gene>
    <name evidence="5" type="primary">LOC111006637</name>
</gene>
<accession>A0A6J1BZE5</accession>
<reference evidence="5" key="1">
    <citation type="submission" date="2025-08" db="UniProtKB">
        <authorList>
            <consortium name="RefSeq"/>
        </authorList>
    </citation>
    <scope>IDENTIFICATION</scope>
    <source>
        <strain evidence="5">OHB3-1</strain>
    </source>
</reference>
<dbReference type="GO" id="GO:0009506">
    <property type="term" value="C:plasmodesma"/>
    <property type="evidence" value="ECO:0007669"/>
    <property type="project" value="TreeGrafter"/>
</dbReference>
<dbReference type="KEGG" id="mcha:111006637"/>
<feature type="region of interest" description="Disordered" evidence="2">
    <location>
        <begin position="351"/>
        <end position="371"/>
    </location>
</feature>
<dbReference type="GO" id="GO:0006457">
    <property type="term" value="P:protein folding"/>
    <property type="evidence" value="ECO:0007669"/>
    <property type="project" value="TreeGrafter"/>
</dbReference>
<keyword evidence="1" id="KW-0143">Chaperone</keyword>
<organism evidence="4 5">
    <name type="scientific">Momordica charantia</name>
    <name type="common">Bitter gourd</name>
    <name type="synonym">Balsam pear</name>
    <dbReference type="NCBI Taxonomy" id="3673"/>
    <lineage>
        <taxon>Eukaryota</taxon>
        <taxon>Viridiplantae</taxon>
        <taxon>Streptophyta</taxon>
        <taxon>Embryophyta</taxon>
        <taxon>Tracheophyta</taxon>
        <taxon>Spermatophyta</taxon>
        <taxon>Magnoliopsida</taxon>
        <taxon>eudicotyledons</taxon>
        <taxon>Gunneridae</taxon>
        <taxon>Pentapetalae</taxon>
        <taxon>rosids</taxon>
        <taxon>fabids</taxon>
        <taxon>Cucurbitales</taxon>
        <taxon>Cucurbitaceae</taxon>
        <taxon>Momordiceae</taxon>
        <taxon>Momordica</taxon>
    </lineage>
</organism>
<feature type="compositionally biased region" description="Basic and acidic residues" evidence="2">
    <location>
        <begin position="356"/>
        <end position="366"/>
    </location>
</feature>
<dbReference type="InterPro" id="IPR003103">
    <property type="entry name" value="BAG_domain"/>
</dbReference>
<sequence length="459" mass="51105">MAFHLHRTHLPDACCCGCGCGCGSGSGGLTNPCFQTHHHCPPPPSDPLLQAVASQILQSAQLQHSSHYPGLRTHKFQSHYQFQPLNSQTQKRLREQELPQAIPHSTVSSLLSRIDALESSLHGVSASRAPSQSLRHVAASIIQTHFRAFLVRRSRTLRQLKDLAIIKSSFESLRPSLCNGFHVDHNAISLVIMDLLLDLDSIQGNDPMVRDSKKAVSRDLVQFLDQIDNFTVKRHGLPVKAMKNLRLGQNVSKSRVSNPKLGSHGNQKETIDKLKSRVEKICERSRIFEDDGKDMNLRRFHHVGGDGDEEEEEEESPSRTRSRILAKGHRSQPRVKKSVSFAENGNLFRVLGSNRQHGDDGVLDERDSSDELVEDTCNEAVEIKEFSEVAEDEEEAHGEGGSPETSDGERNPRRKMTSGDNYEFQGSNHGSSAFSAPLPLKMENKADLMKNRKSLKILG</sequence>
<proteinExistence type="predicted"/>
<dbReference type="PANTHER" id="PTHR33322:SF18">
    <property type="entry name" value="BAG FAMILY MOLECULAR CHAPERONE REGULATOR 8, CHLOROPLASTIC"/>
    <property type="match status" value="1"/>
</dbReference>
<dbReference type="PANTHER" id="PTHR33322">
    <property type="entry name" value="BAG DOMAIN CONTAINING PROTEIN, EXPRESSED"/>
    <property type="match status" value="1"/>
</dbReference>
<feature type="region of interest" description="Disordered" evidence="2">
    <location>
        <begin position="387"/>
        <end position="438"/>
    </location>
</feature>
<feature type="compositionally biased region" description="Acidic residues" evidence="2">
    <location>
        <begin position="306"/>
        <end position="315"/>
    </location>
</feature>
<dbReference type="GO" id="GO:0051087">
    <property type="term" value="F:protein-folding chaperone binding"/>
    <property type="evidence" value="ECO:0007669"/>
    <property type="project" value="InterPro"/>
</dbReference>
<feature type="compositionally biased region" description="Polar residues" evidence="2">
    <location>
        <begin position="418"/>
        <end position="434"/>
    </location>
</feature>
<dbReference type="GeneID" id="111006637"/>
<dbReference type="Proteomes" id="UP000504603">
    <property type="component" value="Unplaced"/>
</dbReference>
<dbReference type="AlphaFoldDB" id="A0A6J1BZE5"/>
<evidence type="ECO:0000259" key="3">
    <source>
        <dbReference type="Pfam" id="PF02179"/>
    </source>
</evidence>
<feature type="region of interest" description="Disordered" evidence="2">
    <location>
        <begin position="297"/>
        <end position="337"/>
    </location>
</feature>
<dbReference type="InterPro" id="IPR040400">
    <property type="entry name" value="BAG5/6/7/8"/>
</dbReference>
<feature type="domain" description="BAG" evidence="3">
    <location>
        <begin position="184"/>
        <end position="229"/>
    </location>
</feature>
<evidence type="ECO:0000256" key="2">
    <source>
        <dbReference type="SAM" id="MobiDB-lite"/>
    </source>
</evidence>
<dbReference type="RefSeq" id="XP_022134357.1">
    <property type="nucleotide sequence ID" value="XM_022278665.1"/>
</dbReference>
<evidence type="ECO:0000313" key="4">
    <source>
        <dbReference type="Proteomes" id="UP000504603"/>
    </source>
</evidence>
<feature type="compositionally biased region" description="Basic residues" evidence="2">
    <location>
        <begin position="320"/>
        <end position="337"/>
    </location>
</feature>
<dbReference type="Pfam" id="PF02179">
    <property type="entry name" value="BAG"/>
    <property type="match status" value="1"/>
</dbReference>
<evidence type="ECO:0000256" key="1">
    <source>
        <dbReference type="ARBA" id="ARBA00023186"/>
    </source>
</evidence>
<protein>
    <submittedName>
        <fullName evidence="5">BAG family molecular chaperone regulator 8, chloroplastic</fullName>
    </submittedName>
</protein>
<dbReference type="OrthoDB" id="1100735at2759"/>
<keyword evidence="4" id="KW-1185">Reference proteome</keyword>
<evidence type="ECO:0000313" key="5">
    <source>
        <dbReference type="RefSeq" id="XP_022134357.1"/>
    </source>
</evidence>
<name>A0A6J1BZE5_MOMCH</name>